<organism evidence="2">
    <name type="scientific">bioreactor metagenome</name>
    <dbReference type="NCBI Taxonomy" id="1076179"/>
    <lineage>
        <taxon>unclassified sequences</taxon>
        <taxon>metagenomes</taxon>
        <taxon>ecological metagenomes</taxon>
    </lineage>
</organism>
<evidence type="ECO:0000259" key="1">
    <source>
        <dbReference type="PROSITE" id="PS51737"/>
    </source>
</evidence>
<gene>
    <name evidence="2" type="ORF">SDC9_59429</name>
</gene>
<sequence length="210" mass="23795">MKTVYGFVASLNGLLEIIPEQAAIVQEIYRQYLSGKSLGGIADFLFDKDIPSPSGKERWGRSVLDTMLSNSKYLNGIVSFEDYFAVQVEKGKRSNIDEDSNKRKAAQYYSKDVLSGLLVCEECGAVYWRITRPSGEIVWRCSNKVKYGKRICQHASSILEDDLKQAICEILDTPEFDPQAVKEHLECVRMASDGSLTPEFIQREYMEIIL</sequence>
<dbReference type="EMBL" id="VSSQ01002063">
    <property type="protein sequence ID" value="MPM13074.1"/>
    <property type="molecule type" value="Genomic_DNA"/>
</dbReference>
<dbReference type="GO" id="GO:0003677">
    <property type="term" value="F:DNA binding"/>
    <property type="evidence" value="ECO:0007669"/>
    <property type="project" value="InterPro"/>
</dbReference>
<name>A0A644XG25_9ZZZZ</name>
<dbReference type="GO" id="GO:0000150">
    <property type="term" value="F:DNA strand exchange activity"/>
    <property type="evidence" value="ECO:0007669"/>
    <property type="project" value="InterPro"/>
</dbReference>
<dbReference type="InterPro" id="IPR025827">
    <property type="entry name" value="Zn_ribbon_recom_dom"/>
</dbReference>
<feature type="domain" description="Recombinase" evidence="1">
    <location>
        <begin position="4"/>
        <end position="177"/>
    </location>
</feature>
<dbReference type="PROSITE" id="PS51737">
    <property type="entry name" value="RECOMBINASE_DNA_BIND"/>
    <property type="match status" value="1"/>
</dbReference>
<reference evidence="2" key="1">
    <citation type="submission" date="2019-08" db="EMBL/GenBank/DDBJ databases">
        <authorList>
            <person name="Kucharzyk K."/>
            <person name="Murdoch R.W."/>
            <person name="Higgins S."/>
            <person name="Loffler F."/>
        </authorList>
    </citation>
    <scope>NUCLEOTIDE SEQUENCE</scope>
</reference>
<proteinExistence type="predicted"/>
<dbReference type="InterPro" id="IPR038109">
    <property type="entry name" value="DNA_bind_recomb_sf"/>
</dbReference>
<dbReference type="AlphaFoldDB" id="A0A644XG25"/>
<accession>A0A644XG25</accession>
<dbReference type="PANTHER" id="PTHR30461:SF23">
    <property type="entry name" value="DNA RECOMBINASE-RELATED"/>
    <property type="match status" value="1"/>
</dbReference>
<protein>
    <recommendedName>
        <fullName evidence="1">Recombinase domain-containing protein</fullName>
    </recommendedName>
</protein>
<dbReference type="InterPro" id="IPR050639">
    <property type="entry name" value="SSR_resolvase"/>
</dbReference>
<dbReference type="Pfam" id="PF07508">
    <property type="entry name" value="Recombinase"/>
    <property type="match status" value="1"/>
</dbReference>
<comment type="caution">
    <text evidence="2">The sequence shown here is derived from an EMBL/GenBank/DDBJ whole genome shotgun (WGS) entry which is preliminary data.</text>
</comment>
<dbReference type="Gene3D" id="3.90.1750.20">
    <property type="entry name" value="Putative Large Serine Recombinase, Chain B, Domain 2"/>
    <property type="match status" value="1"/>
</dbReference>
<dbReference type="InterPro" id="IPR011109">
    <property type="entry name" value="DNA_bind_recombinase_dom"/>
</dbReference>
<dbReference type="Pfam" id="PF13408">
    <property type="entry name" value="Zn_ribbon_recom"/>
    <property type="match status" value="1"/>
</dbReference>
<dbReference type="PANTHER" id="PTHR30461">
    <property type="entry name" value="DNA-INVERTASE FROM LAMBDOID PROPHAGE"/>
    <property type="match status" value="1"/>
</dbReference>
<evidence type="ECO:0000313" key="2">
    <source>
        <dbReference type="EMBL" id="MPM13074.1"/>
    </source>
</evidence>